<evidence type="ECO:0000313" key="4">
    <source>
        <dbReference type="Proteomes" id="UP000019102"/>
    </source>
</evidence>
<comment type="caution">
    <text evidence="3">The sequence shown here is derived from an EMBL/GenBank/DDBJ whole genome shotgun (WGS) entry which is preliminary data.</text>
</comment>
<name>W4VLC6_9BACI</name>
<protein>
    <submittedName>
        <fullName evidence="3">Competence protein CoiA</fullName>
    </submittedName>
</protein>
<evidence type="ECO:0000259" key="1">
    <source>
        <dbReference type="Pfam" id="PF06054"/>
    </source>
</evidence>
<dbReference type="AlphaFoldDB" id="W4VLC6"/>
<dbReference type="Pfam" id="PF25164">
    <property type="entry name" value="CoiA_N"/>
    <property type="match status" value="1"/>
</dbReference>
<gene>
    <name evidence="3" type="ORF">JCM21714_2672</name>
</gene>
<dbReference type="STRING" id="1298598.JCM21714_2672"/>
<sequence length="141" mass="16671">MLQAFNQHGELVPIWKMTRQEIEQRYKESFYCPSCREQVIIKAGIKNTPHFAHQQKSECVQTGEGSYHENGKKDMFNWLQSQGYHVKLEYYHPQINQRSDIFLQLGKKQIAIEYQCAKISKQEALMRRKVINQLVSSQFGF</sequence>
<dbReference type="Proteomes" id="UP000019102">
    <property type="component" value="Unassembled WGS sequence"/>
</dbReference>
<dbReference type="EMBL" id="BAVS01000014">
    <property type="protein sequence ID" value="GAE93574.1"/>
    <property type="molecule type" value="Genomic_DNA"/>
</dbReference>
<organism evidence="3 4">
    <name type="scientific">Gracilibacillus boraciitolerans JCM 21714</name>
    <dbReference type="NCBI Taxonomy" id="1298598"/>
    <lineage>
        <taxon>Bacteria</taxon>
        <taxon>Bacillati</taxon>
        <taxon>Bacillota</taxon>
        <taxon>Bacilli</taxon>
        <taxon>Bacillales</taxon>
        <taxon>Bacillaceae</taxon>
        <taxon>Gracilibacillus</taxon>
    </lineage>
</organism>
<accession>W4VLC6</accession>
<feature type="domain" description="Competence protein CoiA-like N-terminal" evidence="2">
    <location>
        <begin position="16"/>
        <end position="59"/>
    </location>
</feature>
<reference evidence="3 4" key="1">
    <citation type="journal article" date="2014" name="Genome Announc.">
        <title>Draft Genome Sequence of the Boron-Tolerant and Moderately Halotolerant Bacterium Gracilibacillus boraciitolerans JCM 21714T.</title>
        <authorList>
            <person name="Ahmed I."/>
            <person name="Oshima K."/>
            <person name="Suda W."/>
            <person name="Kitamura K."/>
            <person name="Iida T."/>
            <person name="Ohmori Y."/>
            <person name="Fujiwara T."/>
            <person name="Hattori M."/>
            <person name="Ohkuma M."/>
        </authorList>
    </citation>
    <scope>NUCLEOTIDE SEQUENCE [LARGE SCALE GENOMIC DNA]</scope>
    <source>
        <strain evidence="3 4">JCM 21714</strain>
    </source>
</reference>
<feature type="domain" description="Competence protein CoiA nuclease-like" evidence="1">
    <location>
        <begin position="64"/>
        <end position="129"/>
    </location>
</feature>
<keyword evidence="4" id="KW-1185">Reference proteome</keyword>
<proteinExistence type="predicted"/>
<dbReference type="InterPro" id="IPR010330">
    <property type="entry name" value="CoiA_nuc"/>
</dbReference>
<evidence type="ECO:0000313" key="3">
    <source>
        <dbReference type="EMBL" id="GAE93574.1"/>
    </source>
</evidence>
<dbReference type="Pfam" id="PF06054">
    <property type="entry name" value="CoiA_nuc"/>
    <property type="match status" value="1"/>
</dbReference>
<dbReference type="OrthoDB" id="3784230at2"/>
<dbReference type="InterPro" id="IPR057253">
    <property type="entry name" value="CoiA-like_N"/>
</dbReference>
<evidence type="ECO:0000259" key="2">
    <source>
        <dbReference type="Pfam" id="PF25164"/>
    </source>
</evidence>
<dbReference type="eggNOG" id="COG4469">
    <property type="taxonomic scope" value="Bacteria"/>
</dbReference>